<dbReference type="SMART" id="SM00834">
    <property type="entry name" value="CxxC_CXXC_SSSS"/>
    <property type="match status" value="1"/>
</dbReference>
<organism evidence="2 3">
    <name type="scientific">candidate division WOR-3 bacterium 4484_100</name>
    <dbReference type="NCBI Taxonomy" id="1936077"/>
    <lineage>
        <taxon>Bacteria</taxon>
        <taxon>Bacteria division WOR-3</taxon>
    </lineage>
</organism>
<dbReference type="Proteomes" id="UP000191663">
    <property type="component" value="Unassembled WGS sequence"/>
</dbReference>
<dbReference type="Gene3D" id="2.20.28.30">
    <property type="entry name" value="RNA polymerase ii, chain L"/>
    <property type="match status" value="1"/>
</dbReference>
<sequence>MPIYEYRCEDCGKITEIFFKSANDNQTITCSYCGSDRLTKIVSAPGAVIMGGSRTKGRTCCGRTEPCDTPPCSEGGVCQRD</sequence>
<gene>
    <name evidence="2" type="ORF">BXT86_05650</name>
</gene>
<dbReference type="Pfam" id="PF09723">
    <property type="entry name" value="Zn_ribbon_8"/>
    <property type="match status" value="1"/>
</dbReference>
<protein>
    <recommendedName>
        <fullName evidence="1">Putative regulatory protein FmdB zinc ribbon domain-containing protein</fullName>
    </recommendedName>
</protein>
<dbReference type="InterPro" id="IPR013429">
    <property type="entry name" value="Regulatory_FmdB_Zinc_ribbon"/>
</dbReference>
<comment type="caution">
    <text evidence="2">The sequence shown here is derived from an EMBL/GenBank/DDBJ whole genome shotgun (WGS) entry which is preliminary data.</text>
</comment>
<proteinExistence type="predicted"/>
<dbReference type="EMBL" id="MUKB01000103">
    <property type="protein sequence ID" value="OPX17602.1"/>
    <property type="molecule type" value="Genomic_DNA"/>
</dbReference>
<name>A0A1V4QEE4_UNCW3</name>
<dbReference type="InterPro" id="IPR029040">
    <property type="entry name" value="RPABC4/Spt4"/>
</dbReference>
<accession>A0A1V4QEE4</accession>
<dbReference type="NCBIfam" id="TIGR02605">
    <property type="entry name" value="CxxC_CxxC_SSSS"/>
    <property type="match status" value="1"/>
</dbReference>
<evidence type="ECO:0000313" key="2">
    <source>
        <dbReference type="EMBL" id="OPX17602.1"/>
    </source>
</evidence>
<reference evidence="3" key="1">
    <citation type="submission" date="2017-01" db="EMBL/GenBank/DDBJ databases">
        <title>Novel pathways for hydrocarbon cycling and metabolic interdependencies in hydrothermal sediment communities.</title>
        <authorList>
            <person name="Dombrowski N."/>
            <person name="Seitz K."/>
            <person name="Teske A."/>
            <person name="Baker B."/>
        </authorList>
    </citation>
    <scope>NUCLEOTIDE SEQUENCE [LARGE SCALE GENOMIC DNA]</scope>
</reference>
<dbReference type="AlphaFoldDB" id="A0A1V4QEE4"/>
<evidence type="ECO:0000259" key="1">
    <source>
        <dbReference type="SMART" id="SM00834"/>
    </source>
</evidence>
<feature type="domain" description="Putative regulatory protein FmdB zinc ribbon" evidence="1">
    <location>
        <begin position="1"/>
        <end position="43"/>
    </location>
</feature>
<dbReference type="SUPFAM" id="SSF63393">
    <property type="entry name" value="RNA polymerase subunits"/>
    <property type="match status" value="1"/>
</dbReference>
<evidence type="ECO:0000313" key="3">
    <source>
        <dbReference type="Proteomes" id="UP000191663"/>
    </source>
</evidence>